<comment type="caution">
    <text evidence="5">The sequence shown here is derived from an EMBL/GenBank/DDBJ whole genome shotgun (WGS) entry which is preliminary data.</text>
</comment>
<gene>
    <name evidence="5" type="ORF">D1223_01505</name>
</gene>
<dbReference type="SMART" id="SM00267">
    <property type="entry name" value="GGDEF"/>
    <property type="match status" value="1"/>
</dbReference>
<dbReference type="GO" id="GO:0052621">
    <property type="term" value="F:diguanylate cyclase activity"/>
    <property type="evidence" value="ECO:0007669"/>
    <property type="project" value="UniProtKB-EC"/>
</dbReference>
<evidence type="ECO:0000313" key="5">
    <source>
        <dbReference type="EMBL" id="RIJ32557.1"/>
    </source>
</evidence>
<sequence>MEREYKLLEAGSGAMVRAITFFVFVLTAALSLATIFAVLIAEYGHVPSDNHEFISTTVLIATCVAGPMGALAAQNQFRSDRYQMTLRAMASTDPLTGLLNRRSFEKLAHEELARMERTKHTAAIALFDLDHFKQFNDMYGHAFGDKVLTEIASISHTELRGPFDRLGRWGGEEFVILLSNLTLEQAESVCDRLRRRIEKTKMSYKDRSAIVTASFGVAPLQANRSLEACLEEADAMLYQAKNTGRNKVASARKPKTTTKSAA</sequence>
<dbReference type="InterPro" id="IPR000160">
    <property type="entry name" value="GGDEF_dom"/>
</dbReference>
<evidence type="ECO:0000259" key="4">
    <source>
        <dbReference type="PROSITE" id="PS50887"/>
    </source>
</evidence>
<keyword evidence="3" id="KW-0472">Membrane</keyword>
<dbReference type="EC" id="2.7.7.65" evidence="1"/>
<dbReference type="Gene3D" id="3.30.70.270">
    <property type="match status" value="1"/>
</dbReference>
<keyword evidence="6" id="KW-1185">Reference proteome</keyword>
<reference evidence="5 6" key="1">
    <citation type="submission" date="2018-08" db="EMBL/GenBank/DDBJ databases">
        <title>Henriciella mobilis sp. nov., isolated from seawater.</title>
        <authorList>
            <person name="Cheng H."/>
            <person name="Wu Y.-H."/>
            <person name="Xu X.-W."/>
            <person name="Guo L.-L."/>
        </authorList>
    </citation>
    <scope>NUCLEOTIDE SEQUENCE [LARGE SCALE GENOMIC DNA]</scope>
    <source>
        <strain evidence="5 6">JN25</strain>
    </source>
</reference>
<dbReference type="InterPro" id="IPR029787">
    <property type="entry name" value="Nucleotide_cyclase"/>
</dbReference>
<accession>A0A399RRN2</accession>
<dbReference type="PANTHER" id="PTHR45138">
    <property type="entry name" value="REGULATORY COMPONENTS OF SENSORY TRANSDUCTION SYSTEM"/>
    <property type="match status" value="1"/>
</dbReference>
<proteinExistence type="predicted"/>
<feature type="transmembrane region" description="Helical" evidence="3">
    <location>
        <begin position="53"/>
        <end position="73"/>
    </location>
</feature>
<feature type="transmembrane region" description="Helical" evidence="3">
    <location>
        <begin position="21"/>
        <end position="41"/>
    </location>
</feature>
<dbReference type="InterPro" id="IPR043128">
    <property type="entry name" value="Rev_trsase/Diguanyl_cyclase"/>
</dbReference>
<dbReference type="FunFam" id="3.30.70.270:FF:000001">
    <property type="entry name" value="Diguanylate cyclase domain protein"/>
    <property type="match status" value="1"/>
</dbReference>
<dbReference type="NCBIfam" id="TIGR00254">
    <property type="entry name" value="GGDEF"/>
    <property type="match status" value="1"/>
</dbReference>
<evidence type="ECO:0000256" key="2">
    <source>
        <dbReference type="ARBA" id="ARBA00034247"/>
    </source>
</evidence>
<name>A0A399RRN2_9PROT</name>
<organism evidence="5 6">
    <name type="scientific">Henriciella mobilis</name>
    <dbReference type="NCBI Taxonomy" id="2305467"/>
    <lineage>
        <taxon>Bacteria</taxon>
        <taxon>Pseudomonadati</taxon>
        <taxon>Pseudomonadota</taxon>
        <taxon>Alphaproteobacteria</taxon>
        <taxon>Hyphomonadales</taxon>
        <taxon>Hyphomonadaceae</taxon>
        <taxon>Henriciella</taxon>
    </lineage>
</organism>
<dbReference type="Proteomes" id="UP000266385">
    <property type="component" value="Unassembled WGS sequence"/>
</dbReference>
<dbReference type="AlphaFoldDB" id="A0A399RRN2"/>
<dbReference type="PROSITE" id="PS50887">
    <property type="entry name" value="GGDEF"/>
    <property type="match status" value="1"/>
</dbReference>
<dbReference type="InterPro" id="IPR050469">
    <property type="entry name" value="Diguanylate_Cyclase"/>
</dbReference>
<evidence type="ECO:0000256" key="1">
    <source>
        <dbReference type="ARBA" id="ARBA00012528"/>
    </source>
</evidence>
<dbReference type="SUPFAM" id="SSF55073">
    <property type="entry name" value="Nucleotide cyclase"/>
    <property type="match status" value="1"/>
</dbReference>
<dbReference type="RefSeq" id="WP_119374638.1">
    <property type="nucleotide sequence ID" value="NZ_QWFX01000005.1"/>
</dbReference>
<protein>
    <recommendedName>
        <fullName evidence="1">diguanylate cyclase</fullName>
        <ecNumber evidence="1">2.7.7.65</ecNumber>
    </recommendedName>
</protein>
<evidence type="ECO:0000313" key="6">
    <source>
        <dbReference type="Proteomes" id="UP000266385"/>
    </source>
</evidence>
<keyword evidence="3" id="KW-0812">Transmembrane</keyword>
<dbReference type="CDD" id="cd01949">
    <property type="entry name" value="GGDEF"/>
    <property type="match status" value="1"/>
</dbReference>
<keyword evidence="3" id="KW-1133">Transmembrane helix</keyword>
<comment type="catalytic activity">
    <reaction evidence="2">
        <text>2 GTP = 3',3'-c-di-GMP + 2 diphosphate</text>
        <dbReference type="Rhea" id="RHEA:24898"/>
        <dbReference type="ChEBI" id="CHEBI:33019"/>
        <dbReference type="ChEBI" id="CHEBI:37565"/>
        <dbReference type="ChEBI" id="CHEBI:58805"/>
        <dbReference type="EC" id="2.7.7.65"/>
    </reaction>
</comment>
<dbReference type="EMBL" id="QWFX01000005">
    <property type="protein sequence ID" value="RIJ32557.1"/>
    <property type="molecule type" value="Genomic_DNA"/>
</dbReference>
<dbReference type="OrthoDB" id="9812260at2"/>
<dbReference type="PANTHER" id="PTHR45138:SF9">
    <property type="entry name" value="DIGUANYLATE CYCLASE DGCM-RELATED"/>
    <property type="match status" value="1"/>
</dbReference>
<evidence type="ECO:0000256" key="3">
    <source>
        <dbReference type="SAM" id="Phobius"/>
    </source>
</evidence>
<dbReference type="Pfam" id="PF00990">
    <property type="entry name" value="GGDEF"/>
    <property type="match status" value="1"/>
</dbReference>
<feature type="domain" description="GGDEF" evidence="4">
    <location>
        <begin position="120"/>
        <end position="253"/>
    </location>
</feature>